<accession>A0A210PS86</accession>
<dbReference type="Pfam" id="PF01477">
    <property type="entry name" value="PLAT"/>
    <property type="match status" value="1"/>
</dbReference>
<dbReference type="Pfam" id="PF02010">
    <property type="entry name" value="REJ"/>
    <property type="match status" value="1"/>
</dbReference>
<dbReference type="InterPro" id="IPR003915">
    <property type="entry name" value="PKD_2"/>
</dbReference>
<feature type="domain" description="PLAT" evidence="17">
    <location>
        <begin position="1885"/>
        <end position="2004"/>
    </location>
</feature>
<evidence type="ECO:0000256" key="2">
    <source>
        <dbReference type="ARBA" id="ARBA00004651"/>
    </source>
</evidence>
<dbReference type="GO" id="GO:0005929">
    <property type="term" value="C:cilium"/>
    <property type="evidence" value="ECO:0007669"/>
    <property type="project" value="UniProtKB-SubCell"/>
</dbReference>
<keyword evidence="11" id="KW-0966">Cell projection</keyword>
<dbReference type="SUPFAM" id="SSF49299">
    <property type="entry name" value="PKD domain"/>
    <property type="match status" value="3"/>
</dbReference>
<dbReference type="PROSITE" id="PS50093">
    <property type="entry name" value="PKD"/>
    <property type="match status" value="2"/>
</dbReference>
<evidence type="ECO:0000256" key="10">
    <source>
        <dbReference type="ARBA" id="ARBA00023180"/>
    </source>
</evidence>
<feature type="region of interest" description="Disordered" evidence="13">
    <location>
        <begin position="2887"/>
        <end position="2907"/>
    </location>
</feature>
<feature type="transmembrane region" description="Helical" evidence="14">
    <location>
        <begin position="2557"/>
        <end position="2576"/>
    </location>
</feature>
<dbReference type="PANTHER" id="PTHR10877">
    <property type="entry name" value="POLYCYSTIN FAMILY MEMBER"/>
    <property type="match status" value="1"/>
</dbReference>
<evidence type="ECO:0000256" key="13">
    <source>
        <dbReference type="SAM" id="MobiDB-lite"/>
    </source>
</evidence>
<dbReference type="Gene3D" id="2.60.60.20">
    <property type="entry name" value="PLAT/LH2 domain"/>
    <property type="match status" value="1"/>
</dbReference>
<dbReference type="FunFam" id="2.60.60.20:FF:000022">
    <property type="entry name" value="Uncharacterized protein"/>
    <property type="match status" value="1"/>
</dbReference>
<dbReference type="GO" id="GO:0005262">
    <property type="term" value="F:calcium channel activity"/>
    <property type="evidence" value="ECO:0007669"/>
    <property type="project" value="TreeGrafter"/>
</dbReference>
<feature type="transmembrane region" description="Helical" evidence="14">
    <location>
        <begin position="1840"/>
        <end position="1860"/>
    </location>
</feature>
<evidence type="ECO:0000256" key="1">
    <source>
        <dbReference type="ARBA" id="ARBA00004138"/>
    </source>
</evidence>
<sequence length="2926" mass="324830">MVTLPNVMFLWISILCFSFHTGSTTDVSGFETAPGGTNLVTLSAGGTATLNLVYTDGSSPTLSASYDTSDVVSGGTVDTGAKTATLVIDSTDNTKVPSSFGTYLLTISLTPDSGAQQDKQVVIFYEQAITNFQITVESDVVAIGEPFDFTVTLATGSNIELEWFLDENSTCLEEYTGAFTTSTRNHIFNATGEHNTTVVVANSVSRTFTNVIVNAYMRINSSDFTITNNEGPIQTTETVTFTVSLDSSIVSPAYGNINLEVNYNNGDSPTNVSIASELATMQGAGYTFTKTFATQGNYTVNIRIIAELNSVEYVNYVYVWDSVTVCLSSDLTNAKTGDVVTFTFNSVPNSGFLYSVTLGDGSADLENDESVLSAVYSAATLTHTYSNPGVYLVTMAAWNPFYVSICDFTIIIQVPVPTMVLTPATDTIPYPDGLVDFTFAMASTGPSPTNVSCDFDFDESQDTNESTEIIFGTDISKSFIFTSAAVKAINFTCWNLVSTETQTASIDVKAWTLSDFTITHLSKVSSNMTATLDEKGFMTPISEVTEVTFNISLLGCSRPPPGVSFVWNFGDQTANVPQTVSSFDLIKHTYATRGSYSLIVDMTATTPADTFSLTGQSVQIGIGVLHADTYTGTVGSTPVTLTVSGLDNAADITIYAGDAADTSYPTTNALTATASHQYNTWGAFLPRAIIESTGEVELVYMNESYKADYSLDDLSLEFSNLTLPLPPGILTMNVTVTGGDRPMVLCNVNYGDAIDREWHAFEHNITSTSPMALNITYLTLGEHLLQVNCSNFIDTFYNASEVIARNPCFSYNGMFIRDYADPSTPMKAFTSVDTDLANGMSVVCFWLNPDYKWTLMSWNNGVTVPVGYLDTLEPKPKGALRFLRSSLPPGVYEVCLNVTLEDTYAYECTYLGLVRPSPFPYIVGGTGRTAKRGMIIVDGFTDTYDQEGGNGKRDGLNFTLNCFRYNQTKDWVSEQFDAEGGIAFFSNASSNKNSTMFDSEYVCDSFVEISPGKMLLNATSYDYMSYLFIMRVDLDQAESSYFTQVMYVMEGDFPLATIDCIINCREKVALQLKTSLKCTCTDCTPAEVPDLTCSWSLEQILANGSSVVVPDFASMTETGVTDQSLVIKEDVLEAGFIYETVLSMSLPNRLKVGRAVMTLKVNLPPYGGTCSITPLEGYAITGKFDATCTGWKDEGANDGRDPVEDLKQVLTYEFVAIQRYGTPEETRYPITKGNAAAASQMDLQVGHPDVQYNVTIGVYITDYYGDKTVNLESVAKVQMNESMVPSNPNDTGIIADLFSTFNESRQQLEAGGNTLALVTAVGVMGSFISSIQLGGQVGELLKEKNLELMSMLDAAVPNGTDLSMSATGNLLNGVNTLLSNPDIVTDKAIGSAMNIAHQLAESLESKINQKPFPMEDIGSMTAVSESLLDVVSSTSKSITPSSVEDTNAEITLDSVRKDMQAKWSYNNSQDALTEEEQKEQDRLVEEEYNRRKAAQEDTKTKAATAETGIPELFDIIERVQALLAAMIQPGEPAVVIKRDNCVITTEKSRLQDLMNSTSLNKTDFGIDFGNSSLDGFTAVQLDTSTFDKVVHFFGDNAGGITSGEYTVSLKDENGTAMAMNTTLNIKNKGAGVPFSNHMPTMSEDGLTHIRFDLRYRDDAALIYILPKDFLFADLNSFNLYNVYVRCIDFARVDVYDYKHVMNVRDWEEDYGFKIFVPQDICAAGKTYVGLEPQEEFMLPPISSRMRRKRAAATVTTTEAPFQMSTANFSTIIMTTGCRSWDQANNEWTSQGCTVLPFSTLNETVCRCPEAPGNTFSTTFYVPPNTIDFNTVWSKFDPANASVYGTVIGLLVVYVIACVLANREDRKDYMRWATHFLCDSDSEDRYFYLITVHTGLRGGAGTKSLVNFVLAGEEMDTGVRLLSDGDKQGFETSSVRKFFMGTPEPLGDLTYLRIWHDSSGRGDNKSWYLHKITVDDPQIGQRYVFLCDKWLAAERDDGMVERLLPVCGRDNLLTFDKLFSQHARFNLTENHLWLSMIMRPEQSSFSRVQRLSCVLALLFLTMIANAMFFRSEDDVSPNAVSIGFIRFSLTTVYVSFIGILITTPPILLVTYIYKKAKPSYPKNKKLSNKKEKEIRNIFQAKTIMNQNEHFSDSQFYSVDHLPLPAWSRYIATTIVILAVVTSAFFLILYSMEWGKDKSEEWLSTFVFSFFESLLVVDPFKVIMIAVLFALLFKKPVDAGGPQLKMDKLRHAAKAFNAGSSRTYLSFRMDVLSSNSPPSTEMLEKTRTQRLNEMKAREVFMELVLYGIFAFVIYSISFVNRDQRSYNLKSNIYESLVAPSKTHLGFSKVEDAIDFVDWMNGTFFTRYFPEEEYNGDPLDVRDKMYFWDIANVRIGPPRLRQVRMKRGACPYDKVTPGRECIPGYEVTTEEDNDYCVGWSTDPAGSGCTNSKLFTQNAWTYKHSEDIWGVAIAGNFEVYGGGGYILKFENGLATSRLILEELKTMKWINRETRAVFLEFTLYNANTNLFTYVIFLAEFTELGGLVTWSNIYCFRAYQHTGALGTFAMLCYFIYMIVMIYGTVKLILKFRKAGCCQFVQDVWNVIDTCCALLSFVAVVMWGLRYSYSQQSLAVYYDDKRAFINFQHVVIWDIVFNVITGILVFIATIRILRILGYNKRMTQLAAVISNAAADLSGFVVVFGIVFFAYVSFGYLLFGIYIYEYRNLFTSLGSLANALIGKNSLDSMIRAVPNWSQMYYFTYVFFVILTLMTMFAVILNQSISEVRADLMKVPQTYGIMDILGNSVKDILGVAFKFKSKGEPEKENSARKYMPAVGKRPPEIDAPNILRLVRETFGETWDTDEQPPDEEELMRRKKAEEQLLILDSFLHPKPGAKGGMGGKLDLHRPGTPGDVRLTVETPDLDQDQLYSSYL</sequence>
<dbReference type="Gene3D" id="2.60.40.10">
    <property type="entry name" value="Immunoglobulins"/>
    <property type="match status" value="2"/>
</dbReference>
<evidence type="ECO:0000256" key="5">
    <source>
        <dbReference type="ARBA" id="ARBA00022692"/>
    </source>
</evidence>
<feature type="transmembrane region" description="Helical" evidence="14">
    <location>
        <begin position="2168"/>
        <end position="2188"/>
    </location>
</feature>
<evidence type="ECO:0000259" key="16">
    <source>
        <dbReference type="PROSITE" id="PS50093"/>
    </source>
</evidence>
<keyword evidence="10" id="KW-0325">Glycoprotein</keyword>
<evidence type="ECO:0000256" key="9">
    <source>
        <dbReference type="ARBA" id="ARBA00023136"/>
    </source>
</evidence>
<feature type="transmembrane region" description="Helical" evidence="14">
    <location>
        <begin position="2208"/>
        <end position="2231"/>
    </location>
</feature>
<dbReference type="CDD" id="cd00146">
    <property type="entry name" value="PKD"/>
    <property type="match status" value="1"/>
</dbReference>
<dbReference type="PRINTS" id="PR01433">
    <property type="entry name" value="POLYCYSTIN2"/>
</dbReference>
<protein>
    <submittedName>
        <fullName evidence="18">Location of vulva defective 1</fullName>
    </submittedName>
</protein>
<evidence type="ECO:0000256" key="8">
    <source>
        <dbReference type="ARBA" id="ARBA00023069"/>
    </source>
</evidence>
<feature type="domain" description="PKD" evidence="16">
    <location>
        <begin position="340"/>
        <end position="399"/>
    </location>
</feature>
<evidence type="ECO:0000256" key="11">
    <source>
        <dbReference type="ARBA" id="ARBA00023273"/>
    </source>
</evidence>
<dbReference type="GO" id="GO:0050982">
    <property type="term" value="P:detection of mechanical stimulus"/>
    <property type="evidence" value="ECO:0007669"/>
    <property type="project" value="TreeGrafter"/>
</dbReference>
<dbReference type="Proteomes" id="UP000242188">
    <property type="component" value="Unassembled WGS sequence"/>
</dbReference>
<comment type="caution">
    <text evidence="18">The sequence shown here is derived from an EMBL/GenBank/DDBJ whole genome shotgun (WGS) entry which is preliminary data.</text>
</comment>
<dbReference type="InterPro" id="IPR051223">
    <property type="entry name" value="Polycystin"/>
</dbReference>
<evidence type="ECO:0000256" key="3">
    <source>
        <dbReference type="ARBA" id="ARBA00007200"/>
    </source>
</evidence>
<dbReference type="InterPro" id="IPR046791">
    <property type="entry name" value="Polycystin_dom"/>
</dbReference>
<dbReference type="InterPro" id="IPR002859">
    <property type="entry name" value="PKD/REJ-like"/>
</dbReference>
<keyword evidence="8" id="KW-0969">Cilium</keyword>
<keyword evidence="6 15" id="KW-0732">Signal</keyword>
<comment type="caution">
    <text evidence="12">Lacks conserved residue(s) required for the propagation of feature annotation.</text>
</comment>
<feature type="transmembrane region" description="Helical" evidence="14">
    <location>
        <begin position="2597"/>
        <end position="2618"/>
    </location>
</feature>
<dbReference type="InterPro" id="IPR035986">
    <property type="entry name" value="PKD_dom_sf"/>
</dbReference>
<proteinExistence type="inferred from homology"/>
<evidence type="ECO:0000313" key="18">
    <source>
        <dbReference type="EMBL" id="OWF39367.1"/>
    </source>
</evidence>
<dbReference type="PANTHER" id="PTHR10877:SF194">
    <property type="entry name" value="LOCATION OF VULVA DEFECTIVE 1"/>
    <property type="match status" value="1"/>
</dbReference>
<gene>
    <name evidence="18" type="ORF">KP79_PYT05276</name>
</gene>
<dbReference type="InterPro" id="IPR000601">
    <property type="entry name" value="PKD_dom"/>
</dbReference>
<feature type="transmembrane region" description="Helical" evidence="14">
    <location>
        <begin position="2297"/>
        <end position="2317"/>
    </location>
</feature>
<keyword evidence="7 14" id="KW-1133">Transmembrane helix</keyword>
<name>A0A210PS86_MIZYE</name>
<evidence type="ECO:0000256" key="7">
    <source>
        <dbReference type="ARBA" id="ARBA00022989"/>
    </source>
</evidence>
<dbReference type="EMBL" id="NEDP02005529">
    <property type="protein sequence ID" value="OWF39367.1"/>
    <property type="molecule type" value="Genomic_DNA"/>
</dbReference>
<evidence type="ECO:0000256" key="14">
    <source>
        <dbReference type="SAM" id="Phobius"/>
    </source>
</evidence>
<dbReference type="InterPro" id="IPR022409">
    <property type="entry name" value="PKD/Chitinase_dom"/>
</dbReference>
<feature type="signal peptide" evidence="15">
    <location>
        <begin position="1"/>
        <end position="24"/>
    </location>
</feature>
<keyword evidence="9 14" id="KW-0472">Membrane</keyword>
<evidence type="ECO:0000313" key="19">
    <source>
        <dbReference type="Proteomes" id="UP000242188"/>
    </source>
</evidence>
<reference evidence="18 19" key="1">
    <citation type="journal article" date="2017" name="Nat. Ecol. Evol.">
        <title>Scallop genome provides insights into evolution of bilaterian karyotype and development.</title>
        <authorList>
            <person name="Wang S."/>
            <person name="Zhang J."/>
            <person name="Jiao W."/>
            <person name="Li J."/>
            <person name="Xun X."/>
            <person name="Sun Y."/>
            <person name="Guo X."/>
            <person name="Huan P."/>
            <person name="Dong B."/>
            <person name="Zhang L."/>
            <person name="Hu X."/>
            <person name="Sun X."/>
            <person name="Wang J."/>
            <person name="Zhao C."/>
            <person name="Wang Y."/>
            <person name="Wang D."/>
            <person name="Huang X."/>
            <person name="Wang R."/>
            <person name="Lv J."/>
            <person name="Li Y."/>
            <person name="Zhang Z."/>
            <person name="Liu B."/>
            <person name="Lu W."/>
            <person name="Hui Y."/>
            <person name="Liang J."/>
            <person name="Zhou Z."/>
            <person name="Hou R."/>
            <person name="Li X."/>
            <person name="Liu Y."/>
            <person name="Li H."/>
            <person name="Ning X."/>
            <person name="Lin Y."/>
            <person name="Zhao L."/>
            <person name="Xing Q."/>
            <person name="Dou J."/>
            <person name="Li Y."/>
            <person name="Mao J."/>
            <person name="Guo H."/>
            <person name="Dou H."/>
            <person name="Li T."/>
            <person name="Mu C."/>
            <person name="Jiang W."/>
            <person name="Fu Q."/>
            <person name="Fu X."/>
            <person name="Miao Y."/>
            <person name="Liu J."/>
            <person name="Yu Q."/>
            <person name="Li R."/>
            <person name="Liao H."/>
            <person name="Li X."/>
            <person name="Kong Y."/>
            <person name="Jiang Z."/>
            <person name="Chourrout D."/>
            <person name="Li R."/>
            <person name="Bao Z."/>
        </authorList>
    </citation>
    <scope>NUCLEOTIDE SEQUENCE [LARGE SCALE GENOMIC DNA]</scope>
    <source>
        <strain evidence="18 19">PY_sf001</strain>
    </source>
</reference>
<dbReference type="Pfam" id="PF20519">
    <property type="entry name" value="Polycystin_dom"/>
    <property type="match status" value="1"/>
</dbReference>
<dbReference type="InterPro" id="IPR036392">
    <property type="entry name" value="PLAT/LH2_dom_sf"/>
</dbReference>
<feature type="transmembrane region" description="Helical" evidence="14">
    <location>
        <begin position="2687"/>
        <end position="2716"/>
    </location>
</feature>
<keyword evidence="5 14" id="KW-0812">Transmembrane</keyword>
<dbReference type="SMART" id="SM00308">
    <property type="entry name" value="LH2"/>
    <property type="match status" value="1"/>
</dbReference>
<feature type="transmembrane region" description="Helical" evidence="14">
    <location>
        <begin position="2643"/>
        <end position="2666"/>
    </location>
</feature>
<evidence type="ECO:0000256" key="15">
    <source>
        <dbReference type="SAM" id="SignalP"/>
    </source>
</evidence>
<evidence type="ECO:0000259" key="17">
    <source>
        <dbReference type="PROSITE" id="PS50095"/>
    </source>
</evidence>
<feature type="domain" description="PKD" evidence="16">
    <location>
        <begin position="561"/>
        <end position="603"/>
    </location>
</feature>
<dbReference type="SUPFAM" id="SSF49723">
    <property type="entry name" value="Lipase/lipooxygenase domain (PLAT/LH2 domain)"/>
    <property type="match status" value="1"/>
</dbReference>
<comment type="subcellular location">
    <subcellularLocation>
        <location evidence="2">Cell membrane</location>
        <topology evidence="2">Multi-pass membrane protein</topology>
    </subcellularLocation>
    <subcellularLocation>
        <location evidence="1">Cell projection</location>
        <location evidence="1">Cilium</location>
    </subcellularLocation>
</comment>
<evidence type="ECO:0000256" key="4">
    <source>
        <dbReference type="ARBA" id="ARBA00022475"/>
    </source>
</evidence>
<dbReference type="Pfam" id="PF08016">
    <property type="entry name" value="PKD_channel"/>
    <property type="match status" value="1"/>
</dbReference>
<dbReference type="InterPro" id="IPR001024">
    <property type="entry name" value="PLAT/LH2_dom"/>
</dbReference>
<keyword evidence="4" id="KW-1003">Cell membrane</keyword>
<dbReference type="SMART" id="SM00089">
    <property type="entry name" value="PKD"/>
    <property type="match status" value="4"/>
</dbReference>
<dbReference type="PROSITE" id="PS50095">
    <property type="entry name" value="PLAT"/>
    <property type="match status" value="1"/>
</dbReference>
<dbReference type="InterPro" id="IPR013122">
    <property type="entry name" value="PKD1_2_channel"/>
</dbReference>
<dbReference type="GO" id="GO:0005886">
    <property type="term" value="C:plasma membrane"/>
    <property type="evidence" value="ECO:0007669"/>
    <property type="project" value="UniProtKB-SubCell"/>
</dbReference>
<evidence type="ECO:0000256" key="12">
    <source>
        <dbReference type="PROSITE-ProRule" id="PRU00152"/>
    </source>
</evidence>
<feature type="transmembrane region" description="Helical" evidence="14">
    <location>
        <begin position="2088"/>
        <end position="2112"/>
    </location>
</feature>
<dbReference type="Pfam" id="PF00801">
    <property type="entry name" value="PKD"/>
    <property type="match status" value="2"/>
</dbReference>
<organism evidence="18 19">
    <name type="scientific">Mizuhopecten yessoensis</name>
    <name type="common">Japanese scallop</name>
    <name type="synonym">Patinopecten yessoensis</name>
    <dbReference type="NCBI Taxonomy" id="6573"/>
    <lineage>
        <taxon>Eukaryota</taxon>
        <taxon>Metazoa</taxon>
        <taxon>Spiralia</taxon>
        <taxon>Lophotrochozoa</taxon>
        <taxon>Mollusca</taxon>
        <taxon>Bivalvia</taxon>
        <taxon>Autobranchia</taxon>
        <taxon>Pteriomorphia</taxon>
        <taxon>Pectinida</taxon>
        <taxon>Pectinoidea</taxon>
        <taxon>Pectinidae</taxon>
        <taxon>Mizuhopecten</taxon>
    </lineage>
</organism>
<dbReference type="InterPro" id="IPR013783">
    <property type="entry name" value="Ig-like_fold"/>
</dbReference>
<keyword evidence="19" id="KW-1185">Reference proteome</keyword>
<comment type="similarity">
    <text evidence="3">Belongs to the polycystin family.</text>
</comment>
<feature type="chain" id="PRO_5013165856" evidence="15">
    <location>
        <begin position="25"/>
        <end position="2926"/>
    </location>
</feature>
<evidence type="ECO:0000256" key="6">
    <source>
        <dbReference type="ARBA" id="ARBA00022729"/>
    </source>
</evidence>
<feature type="transmembrane region" description="Helical" evidence="14">
    <location>
        <begin position="2751"/>
        <end position="2772"/>
    </location>
</feature>
<dbReference type="OrthoDB" id="10039908at2759"/>
<dbReference type="GO" id="GO:0005509">
    <property type="term" value="F:calcium ion binding"/>
    <property type="evidence" value="ECO:0007669"/>
    <property type="project" value="InterPro"/>
</dbReference>